<comment type="caution">
    <text evidence="1">The sequence shown here is derived from an EMBL/GenBank/DDBJ whole genome shotgun (WGS) entry which is preliminary data.</text>
</comment>
<name>A0A8X6XYY8_9ARAC</name>
<organism evidence="1 2">
    <name type="scientific">Trichonephila inaurata madagascariensis</name>
    <dbReference type="NCBI Taxonomy" id="2747483"/>
    <lineage>
        <taxon>Eukaryota</taxon>
        <taxon>Metazoa</taxon>
        <taxon>Ecdysozoa</taxon>
        <taxon>Arthropoda</taxon>
        <taxon>Chelicerata</taxon>
        <taxon>Arachnida</taxon>
        <taxon>Araneae</taxon>
        <taxon>Araneomorphae</taxon>
        <taxon>Entelegynae</taxon>
        <taxon>Araneoidea</taxon>
        <taxon>Nephilidae</taxon>
        <taxon>Trichonephila</taxon>
        <taxon>Trichonephila inaurata</taxon>
    </lineage>
</organism>
<reference evidence="1" key="1">
    <citation type="submission" date="2020-08" db="EMBL/GenBank/DDBJ databases">
        <title>Multicomponent nature underlies the extraordinary mechanical properties of spider dragline silk.</title>
        <authorList>
            <person name="Kono N."/>
            <person name="Nakamura H."/>
            <person name="Mori M."/>
            <person name="Yoshida Y."/>
            <person name="Ohtoshi R."/>
            <person name="Malay A.D."/>
            <person name="Moran D.A.P."/>
            <person name="Tomita M."/>
            <person name="Numata K."/>
            <person name="Arakawa K."/>
        </authorList>
    </citation>
    <scope>NUCLEOTIDE SEQUENCE</scope>
</reference>
<protein>
    <submittedName>
        <fullName evidence="1">Uncharacterized protein</fullName>
    </submittedName>
</protein>
<sequence length="80" mass="8699">MKHMSVDKPVCMMFAQTIKSSRLSWSFSTTLVSISTPGLSPDESMSQVTVQTESRLITPNHSLSKTGILGIMLYGPFCGS</sequence>
<dbReference type="Proteomes" id="UP000886998">
    <property type="component" value="Unassembled WGS sequence"/>
</dbReference>
<keyword evidence="2" id="KW-1185">Reference proteome</keyword>
<evidence type="ECO:0000313" key="2">
    <source>
        <dbReference type="Proteomes" id="UP000886998"/>
    </source>
</evidence>
<gene>
    <name evidence="1" type="ORF">TNIN_446801</name>
</gene>
<dbReference type="AlphaFoldDB" id="A0A8X6XYY8"/>
<dbReference type="EMBL" id="BMAV01013554">
    <property type="protein sequence ID" value="GFY61302.1"/>
    <property type="molecule type" value="Genomic_DNA"/>
</dbReference>
<accession>A0A8X6XYY8</accession>
<proteinExistence type="predicted"/>
<evidence type="ECO:0000313" key="1">
    <source>
        <dbReference type="EMBL" id="GFY61302.1"/>
    </source>
</evidence>